<dbReference type="InterPro" id="IPR050863">
    <property type="entry name" value="CenT-Element_Derived"/>
</dbReference>
<feature type="domain" description="DDE-1" evidence="1">
    <location>
        <begin position="170"/>
        <end position="249"/>
    </location>
</feature>
<protein>
    <recommendedName>
        <fullName evidence="1">DDE-1 domain-containing protein</fullName>
    </recommendedName>
</protein>
<dbReference type="PANTHER" id="PTHR19303:SF74">
    <property type="entry name" value="POGO TRANSPOSABLE ELEMENT WITH KRAB DOMAIN"/>
    <property type="match status" value="1"/>
</dbReference>
<proteinExistence type="predicted"/>
<comment type="caution">
    <text evidence="2">The sequence shown here is derived from an EMBL/GenBank/DDBJ whole genome shotgun (WGS) entry which is preliminary data.</text>
</comment>
<reference evidence="3" key="1">
    <citation type="submission" date="2020-01" db="EMBL/GenBank/DDBJ databases">
        <title>Draft genome sequence of the Termite Coptotermes fromosanus.</title>
        <authorList>
            <person name="Itakura S."/>
            <person name="Yosikawa Y."/>
            <person name="Umezawa K."/>
        </authorList>
    </citation>
    <scope>NUCLEOTIDE SEQUENCE [LARGE SCALE GENOMIC DNA]</scope>
</reference>
<feature type="non-terminal residue" evidence="2">
    <location>
        <position position="1"/>
    </location>
</feature>
<dbReference type="Proteomes" id="UP000502823">
    <property type="component" value="Unassembled WGS sequence"/>
</dbReference>
<keyword evidence="3" id="KW-1185">Reference proteome</keyword>
<dbReference type="GO" id="GO:0005634">
    <property type="term" value="C:nucleus"/>
    <property type="evidence" value="ECO:0007669"/>
    <property type="project" value="TreeGrafter"/>
</dbReference>
<evidence type="ECO:0000313" key="3">
    <source>
        <dbReference type="Proteomes" id="UP000502823"/>
    </source>
</evidence>
<evidence type="ECO:0000313" key="2">
    <source>
        <dbReference type="EMBL" id="GFG33240.1"/>
    </source>
</evidence>
<dbReference type="AlphaFoldDB" id="A0A6L2PNY8"/>
<sequence>NTLRARLVSGSISNRQAGKGATLSATTEDQLFRHLLLLDSRGFGLTVTDVRELAFKFATMNELSHRFTLEKKMAGYDWVYSFLKRNTKLSVRKAQGLSYARSNGLNKEDVGKFFRHLSGMYGQLGLWDEPGRIFNADETGLQLIFTPGKAMSAKGKKDVYHATTGEKGSTVTVMVCTNAAGQPVPPFVIMKGVRKRDAYSKGMPNGSVEHMSDSGYMTSEVFSAFLNHIYKYKPQGRVLLIVDRHSSHCKDPDVL</sequence>
<accession>A0A6L2PNY8</accession>
<dbReference type="PANTHER" id="PTHR19303">
    <property type="entry name" value="TRANSPOSON"/>
    <property type="match status" value="1"/>
</dbReference>
<dbReference type="InterPro" id="IPR004875">
    <property type="entry name" value="DDE_SF_endonuclease_dom"/>
</dbReference>
<dbReference type="InParanoid" id="A0A6L2PNY8"/>
<name>A0A6L2PNY8_COPFO</name>
<dbReference type="OrthoDB" id="7477068at2759"/>
<dbReference type="Pfam" id="PF03184">
    <property type="entry name" value="DDE_1"/>
    <property type="match status" value="1"/>
</dbReference>
<evidence type="ECO:0000259" key="1">
    <source>
        <dbReference type="Pfam" id="PF03184"/>
    </source>
</evidence>
<dbReference type="EMBL" id="BLKM01008336">
    <property type="protein sequence ID" value="GFG33240.1"/>
    <property type="molecule type" value="Genomic_DNA"/>
</dbReference>
<gene>
    <name evidence="2" type="ORF">Cfor_03603</name>
</gene>
<feature type="non-terminal residue" evidence="2">
    <location>
        <position position="255"/>
    </location>
</feature>
<dbReference type="GO" id="GO:0003677">
    <property type="term" value="F:DNA binding"/>
    <property type="evidence" value="ECO:0007669"/>
    <property type="project" value="TreeGrafter"/>
</dbReference>
<organism evidence="2 3">
    <name type="scientific">Coptotermes formosanus</name>
    <name type="common">Formosan subterranean termite</name>
    <dbReference type="NCBI Taxonomy" id="36987"/>
    <lineage>
        <taxon>Eukaryota</taxon>
        <taxon>Metazoa</taxon>
        <taxon>Ecdysozoa</taxon>
        <taxon>Arthropoda</taxon>
        <taxon>Hexapoda</taxon>
        <taxon>Insecta</taxon>
        <taxon>Pterygota</taxon>
        <taxon>Neoptera</taxon>
        <taxon>Polyneoptera</taxon>
        <taxon>Dictyoptera</taxon>
        <taxon>Blattodea</taxon>
        <taxon>Blattoidea</taxon>
        <taxon>Termitoidae</taxon>
        <taxon>Rhinotermitidae</taxon>
        <taxon>Coptotermes</taxon>
    </lineage>
</organism>